<reference evidence="2 3" key="1">
    <citation type="submission" date="2016-03" db="EMBL/GenBank/DDBJ databases">
        <title>Niastella vici sp. nov., isolated from farmland soil.</title>
        <authorList>
            <person name="Chen L."/>
            <person name="Wang D."/>
            <person name="Yang S."/>
            <person name="Wang G."/>
        </authorList>
    </citation>
    <scope>NUCLEOTIDE SEQUENCE [LARGE SCALE GENOMIC DNA]</scope>
    <source>
        <strain evidence="2 3">DJ57</strain>
    </source>
</reference>
<feature type="transmembrane region" description="Helical" evidence="1">
    <location>
        <begin position="202"/>
        <end position="224"/>
    </location>
</feature>
<evidence type="ECO:0008006" key="4">
    <source>
        <dbReference type="Google" id="ProtNLM"/>
    </source>
</evidence>
<dbReference type="Proteomes" id="UP000192796">
    <property type="component" value="Unassembled WGS sequence"/>
</dbReference>
<keyword evidence="1" id="KW-0812">Transmembrane</keyword>
<feature type="transmembrane region" description="Helical" evidence="1">
    <location>
        <begin position="12"/>
        <end position="29"/>
    </location>
</feature>
<evidence type="ECO:0000256" key="1">
    <source>
        <dbReference type="SAM" id="Phobius"/>
    </source>
</evidence>
<dbReference type="OrthoDB" id="621678at2"/>
<feature type="transmembrane region" description="Helical" evidence="1">
    <location>
        <begin position="74"/>
        <end position="97"/>
    </location>
</feature>
<feature type="transmembrane region" description="Helical" evidence="1">
    <location>
        <begin position="391"/>
        <end position="410"/>
    </location>
</feature>
<gene>
    <name evidence="2" type="ORF">A3860_14265</name>
</gene>
<dbReference type="EMBL" id="LVYD01000013">
    <property type="protein sequence ID" value="OQP65759.1"/>
    <property type="molecule type" value="Genomic_DNA"/>
</dbReference>
<feature type="transmembrane region" description="Helical" evidence="1">
    <location>
        <begin position="134"/>
        <end position="152"/>
    </location>
</feature>
<dbReference type="RefSeq" id="WP_081145600.1">
    <property type="nucleotide sequence ID" value="NZ_LVYD01000013.1"/>
</dbReference>
<sequence>MIPKTGFDKITAGLFAIGAFFGLYFQLSYHKFLNNDTLAYINIAELYATGDFQHAINGYWSPLYSWVLCFCKMAGLPLLPCCYVINFLSAGFGLYILCKLARRYLTHPIFYRAFCLYALLLMLFYAMSTLTPDLTATVFCLSFLLLITDDRFTFNKKIPGLAGAVAACAYFSKSYNFGVVHLFLAFLMLLELAKKNGSRSKLIIPVIKTYGSFIILSFVWIATLSIHEHNLTFSTAGRLNYNLTNPNYGKGFPTNEDLFPPPFENAYSAHTDPAHLLDNYSWSPFRDVNSFFYQLQLVQNSIKSMINMLDSSGAKWLLIGCSLLILYFNRKKGTLLYNGSIHKIGWFFVFYPLLYLPLFILDRYILTSISLFHLLFFFIIQLAWIFINKKIFVPMVTVLLALSVVPFVLLGQRKLTRSSSEYLYYKSFYQHLPQLSFLQHQPIASDTYSMVEVTQLCYHLKCRYYSTWKDKQYESLKKYNIHFLISKKDLTPFSFLRIREKLLLNNKTVYIYEVQ</sequence>
<feature type="transmembrane region" description="Helical" evidence="1">
    <location>
        <begin position="164"/>
        <end position="190"/>
    </location>
</feature>
<keyword evidence="1" id="KW-1133">Transmembrane helix</keyword>
<organism evidence="2 3">
    <name type="scientific">Niastella vici</name>
    <dbReference type="NCBI Taxonomy" id="1703345"/>
    <lineage>
        <taxon>Bacteria</taxon>
        <taxon>Pseudomonadati</taxon>
        <taxon>Bacteroidota</taxon>
        <taxon>Chitinophagia</taxon>
        <taxon>Chitinophagales</taxon>
        <taxon>Chitinophagaceae</taxon>
        <taxon>Niastella</taxon>
    </lineage>
</organism>
<comment type="caution">
    <text evidence="2">The sequence shown here is derived from an EMBL/GenBank/DDBJ whole genome shotgun (WGS) entry which is preliminary data.</text>
</comment>
<proteinExistence type="predicted"/>
<evidence type="ECO:0000313" key="3">
    <source>
        <dbReference type="Proteomes" id="UP000192796"/>
    </source>
</evidence>
<feature type="transmembrane region" description="Helical" evidence="1">
    <location>
        <begin position="109"/>
        <end position="128"/>
    </location>
</feature>
<keyword evidence="3" id="KW-1185">Reference proteome</keyword>
<keyword evidence="1" id="KW-0472">Membrane</keyword>
<dbReference type="AlphaFoldDB" id="A0A1V9G537"/>
<feature type="transmembrane region" description="Helical" evidence="1">
    <location>
        <begin position="313"/>
        <end position="329"/>
    </location>
</feature>
<feature type="transmembrane region" description="Helical" evidence="1">
    <location>
        <begin position="365"/>
        <end position="385"/>
    </location>
</feature>
<feature type="transmembrane region" description="Helical" evidence="1">
    <location>
        <begin position="341"/>
        <end position="358"/>
    </location>
</feature>
<protein>
    <recommendedName>
        <fullName evidence="4">Glycosyltransferase RgtA/B/C/D-like domain-containing protein</fullName>
    </recommendedName>
</protein>
<evidence type="ECO:0000313" key="2">
    <source>
        <dbReference type="EMBL" id="OQP65759.1"/>
    </source>
</evidence>
<name>A0A1V9G537_9BACT</name>
<accession>A0A1V9G537</accession>